<accession>A0A6A5Z2Z7</accession>
<evidence type="ECO:0000256" key="1">
    <source>
        <dbReference type="SAM" id="Phobius"/>
    </source>
</evidence>
<keyword evidence="1" id="KW-1133">Transmembrane helix</keyword>
<keyword evidence="1" id="KW-0812">Transmembrane</keyword>
<gene>
    <name evidence="2" type="ORF">BDV96DRAFT_578923</name>
</gene>
<evidence type="ECO:0000313" key="2">
    <source>
        <dbReference type="EMBL" id="KAF2113373.1"/>
    </source>
</evidence>
<keyword evidence="3" id="KW-1185">Reference proteome</keyword>
<proteinExistence type="predicted"/>
<reference evidence="2" key="1">
    <citation type="journal article" date="2020" name="Stud. Mycol.">
        <title>101 Dothideomycetes genomes: a test case for predicting lifestyles and emergence of pathogens.</title>
        <authorList>
            <person name="Haridas S."/>
            <person name="Albert R."/>
            <person name="Binder M."/>
            <person name="Bloem J."/>
            <person name="Labutti K."/>
            <person name="Salamov A."/>
            <person name="Andreopoulos B."/>
            <person name="Baker S."/>
            <person name="Barry K."/>
            <person name="Bills G."/>
            <person name="Bluhm B."/>
            <person name="Cannon C."/>
            <person name="Castanera R."/>
            <person name="Culley D."/>
            <person name="Daum C."/>
            <person name="Ezra D."/>
            <person name="Gonzalez J."/>
            <person name="Henrissat B."/>
            <person name="Kuo A."/>
            <person name="Liang C."/>
            <person name="Lipzen A."/>
            <person name="Lutzoni F."/>
            <person name="Magnuson J."/>
            <person name="Mondo S."/>
            <person name="Nolan M."/>
            <person name="Ohm R."/>
            <person name="Pangilinan J."/>
            <person name="Park H.-J."/>
            <person name="Ramirez L."/>
            <person name="Alfaro M."/>
            <person name="Sun H."/>
            <person name="Tritt A."/>
            <person name="Yoshinaga Y."/>
            <person name="Zwiers L.-H."/>
            <person name="Turgeon B."/>
            <person name="Goodwin S."/>
            <person name="Spatafora J."/>
            <person name="Crous P."/>
            <person name="Grigoriev I."/>
        </authorList>
    </citation>
    <scope>NUCLEOTIDE SEQUENCE</scope>
    <source>
        <strain evidence="2">CBS 627.86</strain>
    </source>
</reference>
<keyword evidence="1" id="KW-0472">Membrane</keyword>
<dbReference type="Proteomes" id="UP000799770">
    <property type="component" value="Unassembled WGS sequence"/>
</dbReference>
<protein>
    <submittedName>
        <fullName evidence="2">Uncharacterized protein</fullName>
    </submittedName>
</protein>
<dbReference type="AlphaFoldDB" id="A0A6A5Z2Z7"/>
<sequence length="105" mass="11792">MGNIHQCEQLFSASSVLVAVACLWTAWGCSGVCEQGSWWLFLRLFLYTWVLAFPKTHYDSMEDEVKTGKIDKEAFCGGRNTNCIIEMEGGTNVNGTYARFPIGRQ</sequence>
<dbReference type="EMBL" id="ML977328">
    <property type="protein sequence ID" value="KAF2113373.1"/>
    <property type="molecule type" value="Genomic_DNA"/>
</dbReference>
<feature type="transmembrane region" description="Helical" evidence="1">
    <location>
        <begin position="38"/>
        <end position="54"/>
    </location>
</feature>
<evidence type="ECO:0000313" key="3">
    <source>
        <dbReference type="Proteomes" id="UP000799770"/>
    </source>
</evidence>
<name>A0A6A5Z2Z7_9PLEO</name>
<organism evidence="2 3">
    <name type="scientific">Lophiotrema nucula</name>
    <dbReference type="NCBI Taxonomy" id="690887"/>
    <lineage>
        <taxon>Eukaryota</taxon>
        <taxon>Fungi</taxon>
        <taxon>Dikarya</taxon>
        <taxon>Ascomycota</taxon>
        <taxon>Pezizomycotina</taxon>
        <taxon>Dothideomycetes</taxon>
        <taxon>Pleosporomycetidae</taxon>
        <taxon>Pleosporales</taxon>
        <taxon>Lophiotremataceae</taxon>
        <taxon>Lophiotrema</taxon>
    </lineage>
</organism>